<sequence>MHEVTRLCVSCPVNTIVNVSSSRVGIESCVPCGQGLTSKDGVTCTAIGKIPLDSGGKDNNETKFTYDFSPFVGRSVNFYCFGRSWNISGVRVFSQEGSAYYHFFAVALFPPNIKCQEQYDNFDMIGILDQDKESVEGLACRVTGLPTSSSNRPKTAYVTSLIVASRLDSITTSRTHGNTSLWDEVLEYESYDNTSRPLDVFFWFDPVASLSSTCPNGNQLVVVARCLPTKKRLPYSCPDGTCLHCVITGAASQSKEVACSAFTAFQKTILTILVLSMVLLSIGFICICRRNRRLEYKYTRLIESHTGELPAVETCGLDEDEDELQDRVIFSKGSRSAPNNSRTTLRDHRENDNAAFISLDSED</sequence>
<dbReference type="GO" id="GO:0016020">
    <property type="term" value="C:membrane"/>
    <property type="evidence" value="ECO:0007669"/>
    <property type="project" value="TreeGrafter"/>
</dbReference>
<dbReference type="STRING" id="31234.E3N8U0"/>
<keyword evidence="1" id="KW-0812">Transmembrane</keyword>
<reference evidence="2" key="1">
    <citation type="submission" date="2007-07" db="EMBL/GenBank/DDBJ databases">
        <title>PCAP assembly of the Caenorhabditis remanei genome.</title>
        <authorList>
            <consortium name="The Caenorhabditis remanei Sequencing Consortium"/>
            <person name="Wilson R.K."/>
        </authorList>
    </citation>
    <scope>NUCLEOTIDE SEQUENCE [LARGE SCALE GENOMIC DNA]</scope>
    <source>
        <strain evidence="2">PB4641</strain>
    </source>
</reference>
<feature type="transmembrane region" description="Helical" evidence="1">
    <location>
        <begin position="269"/>
        <end position="288"/>
    </location>
</feature>
<evidence type="ECO:0000256" key="1">
    <source>
        <dbReference type="SAM" id="Phobius"/>
    </source>
</evidence>
<name>E3N8U0_CAERE</name>
<protein>
    <submittedName>
        <fullName evidence="2">Uncharacterized protein</fullName>
    </submittedName>
</protein>
<keyword evidence="3" id="KW-1185">Reference proteome</keyword>
<dbReference type="HOGENOM" id="CLU_807916_0_0_1"/>
<dbReference type="InterPro" id="IPR039181">
    <property type="entry name" value="Elapor1/2"/>
</dbReference>
<dbReference type="OrthoDB" id="439917at2759"/>
<keyword evidence="1" id="KW-1133">Transmembrane helix</keyword>
<dbReference type="PANTHER" id="PTHR22727:SF15">
    <property type="entry name" value="MRH DOMAIN-CONTAINING PROTEIN"/>
    <property type="match status" value="1"/>
</dbReference>
<proteinExistence type="predicted"/>
<dbReference type="InParanoid" id="E3N8U0"/>
<accession>E3N8U0</accession>
<dbReference type="EMBL" id="DS268559">
    <property type="protein sequence ID" value="EFO89965.1"/>
    <property type="molecule type" value="Genomic_DNA"/>
</dbReference>
<keyword evidence="1" id="KW-0472">Membrane</keyword>
<evidence type="ECO:0000313" key="2">
    <source>
        <dbReference type="EMBL" id="EFO89965.1"/>
    </source>
</evidence>
<organism evidence="3">
    <name type="scientific">Caenorhabditis remanei</name>
    <name type="common">Caenorhabditis vulgaris</name>
    <dbReference type="NCBI Taxonomy" id="31234"/>
    <lineage>
        <taxon>Eukaryota</taxon>
        <taxon>Metazoa</taxon>
        <taxon>Ecdysozoa</taxon>
        <taxon>Nematoda</taxon>
        <taxon>Chromadorea</taxon>
        <taxon>Rhabditida</taxon>
        <taxon>Rhabditina</taxon>
        <taxon>Rhabditomorpha</taxon>
        <taxon>Rhabditoidea</taxon>
        <taxon>Rhabditidae</taxon>
        <taxon>Peloderinae</taxon>
        <taxon>Caenorhabditis</taxon>
    </lineage>
</organism>
<dbReference type="PANTHER" id="PTHR22727">
    <property type="entry name" value="PROTEIN CBG13728"/>
    <property type="match status" value="1"/>
</dbReference>
<gene>
    <name evidence="2" type="ORF">CRE_22065</name>
</gene>
<dbReference type="Proteomes" id="UP000008281">
    <property type="component" value="Unassembled WGS sequence"/>
</dbReference>
<dbReference type="eggNOG" id="KOG1217">
    <property type="taxonomic scope" value="Eukaryota"/>
</dbReference>
<evidence type="ECO:0000313" key="3">
    <source>
        <dbReference type="Proteomes" id="UP000008281"/>
    </source>
</evidence>
<dbReference type="AlphaFoldDB" id="E3N8U0"/>